<sequence>MSNSEDNTEDNTRSTTTRSTGTGDQAGLRAMTSADVVASILESLIPPECRSSQAWLASLATVPFIQSTLKTTNTVTFMIKVPFSIL</sequence>
<evidence type="ECO:0000313" key="3">
    <source>
        <dbReference type="Proteomes" id="UP000325313"/>
    </source>
</evidence>
<dbReference type="EMBL" id="VDEP01000002">
    <property type="protein sequence ID" value="KAA1138621.1"/>
    <property type="molecule type" value="Genomic_DNA"/>
</dbReference>
<proteinExistence type="predicted"/>
<gene>
    <name evidence="2" type="ORF">PGTUg99_031523</name>
</gene>
<name>A0A5B0SKX8_PUCGR</name>
<evidence type="ECO:0000256" key="1">
    <source>
        <dbReference type="SAM" id="MobiDB-lite"/>
    </source>
</evidence>
<evidence type="ECO:0000313" key="2">
    <source>
        <dbReference type="EMBL" id="KAA1138621.1"/>
    </source>
</evidence>
<reference evidence="2 3" key="1">
    <citation type="submission" date="2019-05" db="EMBL/GenBank/DDBJ databases">
        <title>Emergence of the Ug99 lineage of the wheat stem rust pathogen through somatic hybridization.</title>
        <authorList>
            <person name="Li F."/>
            <person name="Upadhyaya N.M."/>
            <person name="Sperschneider J."/>
            <person name="Matny O."/>
            <person name="Nguyen-Phuc H."/>
            <person name="Mago R."/>
            <person name="Raley C."/>
            <person name="Miller M.E."/>
            <person name="Silverstein K.A.T."/>
            <person name="Henningsen E."/>
            <person name="Hirsch C.D."/>
            <person name="Visser B."/>
            <person name="Pretorius Z.A."/>
            <person name="Steffenson B.J."/>
            <person name="Schwessinger B."/>
            <person name="Dodds P.N."/>
            <person name="Figueroa M."/>
        </authorList>
    </citation>
    <scope>NUCLEOTIDE SEQUENCE [LARGE SCALE GENOMIC DNA]</scope>
    <source>
        <strain evidence="2 3">Ug99</strain>
    </source>
</reference>
<dbReference type="AlphaFoldDB" id="A0A5B0SKX8"/>
<dbReference type="Proteomes" id="UP000325313">
    <property type="component" value="Unassembled WGS sequence"/>
</dbReference>
<accession>A0A5B0SKX8</accession>
<comment type="caution">
    <text evidence="2">The sequence shown here is derived from an EMBL/GenBank/DDBJ whole genome shotgun (WGS) entry which is preliminary data.</text>
</comment>
<feature type="region of interest" description="Disordered" evidence="1">
    <location>
        <begin position="1"/>
        <end position="28"/>
    </location>
</feature>
<feature type="compositionally biased region" description="Low complexity" evidence="1">
    <location>
        <begin position="13"/>
        <end position="23"/>
    </location>
</feature>
<organism evidence="2 3">
    <name type="scientific">Puccinia graminis f. sp. tritici</name>
    <dbReference type="NCBI Taxonomy" id="56615"/>
    <lineage>
        <taxon>Eukaryota</taxon>
        <taxon>Fungi</taxon>
        <taxon>Dikarya</taxon>
        <taxon>Basidiomycota</taxon>
        <taxon>Pucciniomycotina</taxon>
        <taxon>Pucciniomycetes</taxon>
        <taxon>Pucciniales</taxon>
        <taxon>Pucciniaceae</taxon>
        <taxon>Puccinia</taxon>
    </lineage>
</organism>
<protein>
    <submittedName>
        <fullName evidence="2">Uncharacterized protein</fullName>
    </submittedName>
</protein>